<dbReference type="Gene3D" id="1.10.287.70">
    <property type="match status" value="1"/>
</dbReference>
<organism evidence="8 9">
    <name type="scientific">Geodia barretti</name>
    <name type="common">Barrett's horny sponge</name>
    <dbReference type="NCBI Taxonomy" id="519541"/>
    <lineage>
        <taxon>Eukaryota</taxon>
        <taxon>Metazoa</taxon>
        <taxon>Porifera</taxon>
        <taxon>Demospongiae</taxon>
        <taxon>Heteroscleromorpha</taxon>
        <taxon>Tetractinellida</taxon>
        <taxon>Astrophorina</taxon>
        <taxon>Geodiidae</taxon>
        <taxon>Geodia</taxon>
    </lineage>
</organism>
<evidence type="ECO:0000256" key="1">
    <source>
        <dbReference type="ARBA" id="ARBA00004141"/>
    </source>
</evidence>
<dbReference type="GO" id="GO:0005248">
    <property type="term" value="F:voltage-gated sodium channel activity"/>
    <property type="evidence" value="ECO:0007669"/>
    <property type="project" value="TreeGrafter"/>
</dbReference>
<keyword evidence="5" id="KW-0175">Coiled coil</keyword>
<name>A0AA35TT31_GEOBA</name>
<accession>A0AA35TT31</accession>
<dbReference type="GO" id="GO:0001518">
    <property type="term" value="C:voltage-gated sodium channel complex"/>
    <property type="evidence" value="ECO:0007669"/>
    <property type="project" value="TreeGrafter"/>
</dbReference>
<evidence type="ECO:0000256" key="2">
    <source>
        <dbReference type="ARBA" id="ARBA00022692"/>
    </source>
</evidence>
<dbReference type="EMBL" id="CASHTH010004024">
    <property type="protein sequence ID" value="CAI8052582.1"/>
    <property type="molecule type" value="Genomic_DNA"/>
</dbReference>
<dbReference type="Gene3D" id="1.20.120.350">
    <property type="entry name" value="Voltage-gated potassium channels. Chain C"/>
    <property type="match status" value="1"/>
</dbReference>
<evidence type="ECO:0000259" key="7">
    <source>
        <dbReference type="Pfam" id="PF00520"/>
    </source>
</evidence>
<dbReference type="Pfam" id="PF00520">
    <property type="entry name" value="Ion_trans"/>
    <property type="match status" value="1"/>
</dbReference>
<feature type="transmembrane region" description="Helical" evidence="6">
    <location>
        <begin position="17"/>
        <end position="35"/>
    </location>
</feature>
<feature type="coiled-coil region" evidence="5">
    <location>
        <begin position="244"/>
        <end position="271"/>
    </location>
</feature>
<dbReference type="InterPro" id="IPR027359">
    <property type="entry name" value="Volt_channel_dom_sf"/>
</dbReference>
<keyword evidence="8" id="KW-0406">Ion transport</keyword>
<dbReference type="PANTHER" id="PTHR10037">
    <property type="entry name" value="VOLTAGE-GATED CATION CHANNEL CALCIUM AND SODIUM"/>
    <property type="match status" value="1"/>
</dbReference>
<dbReference type="PANTHER" id="PTHR10037:SF62">
    <property type="entry name" value="SODIUM CHANNEL PROTEIN 60E"/>
    <property type="match status" value="1"/>
</dbReference>
<feature type="transmembrane region" description="Helical" evidence="6">
    <location>
        <begin position="47"/>
        <end position="69"/>
    </location>
</feature>
<comment type="caution">
    <text evidence="8">The sequence shown here is derived from an EMBL/GenBank/DDBJ whole genome shotgun (WGS) entry which is preliminary data.</text>
</comment>
<feature type="transmembrane region" description="Helical" evidence="6">
    <location>
        <begin position="81"/>
        <end position="101"/>
    </location>
</feature>
<gene>
    <name evidence="8" type="ORF">GBAR_LOCUS28754</name>
</gene>
<keyword evidence="3 6" id="KW-1133">Transmembrane helix</keyword>
<dbReference type="InterPro" id="IPR005821">
    <property type="entry name" value="Ion_trans_dom"/>
</dbReference>
<dbReference type="AlphaFoldDB" id="A0AA35TT31"/>
<feature type="transmembrane region" description="Helical" evidence="6">
    <location>
        <begin position="171"/>
        <end position="194"/>
    </location>
</feature>
<keyword evidence="8" id="KW-0407">Ion channel</keyword>
<keyword evidence="8" id="KW-0813">Transport</keyword>
<keyword evidence="2 6" id="KW-0812">Transmembrane</keyword>
<keyword evidence="9" id="KW-1185">Reference proteome</keyword>
<proteinExistence type="predicted"/>
<evidence type="ECO:0000313" key="8">
    <source>
        <dbReference type="EMBL" id="CAI8052582.1"/>
    </source>
</evidence>
<sequence length="271" mass="30898">MTNLVQFSDRLTRAHSFDYFIIGVIIANGILLGLETSPAINNSYGKLLHLGNQIALGIFIVEAAIKMVAKAPRSYRYFKDGWNVFDFMVIVFSLIPATGQFAMIARLARLLRVVRLISAIEDLRLIVAALVRSIPSVVHVILLMSIVVYIYAIMGYHLFHEQDPDNWRNLGIALLTLFNMTTLEGWTEIMYTAMEVHPLAWIYFVSFVVIGTFVVINMFIAIIINSLDEAKREKLEELEMPPSSDRLLQEIRATQAALQRLEQRLEHQNEE</sequence>
<reference evidence="8" key="1">
    <citation type="submission" date="2023-03" db="EMBL/GenBank/DDBJ databases">
        <authorList>
            <person name="Steffen K."/>
            <person name="Cardenas P."/>
        </authorList>
    </citation>
    <scope>NUCLEOTIDE SEQUENCE</scope>
</reference>
<comment type="subcellular location">
    <subcellularLocation>
        <location evidence="1">Membrane</location>
        <topology evidence="1">Multi-pass membrane protein</topology>
    </subcellularLocation>
</comment>
<feature type="transmembrane region" description="Helical" evidence="6">
    <location>
        <begin position="137"/>
        <end position="159"/>
    </location>
</feature>
<evidence type="ECO:0000256" key="5">
    <source>
        <dbReference type="SAM" id="Coils"/>
    </source>
</evidence>
<dbReference type="InterPro" id="IPR043203">
    <property type="entry name" value="VGCC_Ca_Na"/>
</dbReference>
<dbReference type="Proteomes" id="UP001174909">
    <property type="component" value="Unassembled WGS sequence"/>
</dbReference>
<evidence type="ECO:0000256" key="3">
    <source>
        <dbReference type="ARBA" id="ARBA00022989"/>
    </source>
</evidence>
<feature type="domain" description="Ion transport" evidence="7">
    <location>
        <begin position="16"/>
        <end position="233"/>
    </location>
</feature>
<feature type="transmembrane region" description="Helical" evidence="6">
    <location>
        <begin position="200"/>
        <end position="224"/>
    </location>
</feature>
<evidence type="ECO:0000313" key="9">
    <source>
        <dbReference type="Proteomes" id="UP001174909"/>
    </source>
</evidence>
<evidence type="ECO:0000256" key="6">
    <source>
        <dbReference type="SAM" id="Phobius"/>
    </source>
</evidence>
<protein>
    <submittedName>
        <fullName evidence="8">Sodium channel protein type 11 subunit alpha</fullName>
    </submittedName>
</protein>
<keyword evidence="4 6" id="KW-0472">Membrane</keyword>
<evidence type="ECO:0000256" key="4">
    <source>
        <dbReference type="ARBA" id="ARBA00023136"/>
    </source>
</evidence>
<dbReference type="SUPFAM" id="SSF81324">
    <property type="entry name" value="Voltage-gated potassium channels"/>
    <property type="match status" value="1"/>
</dbReference>